<sequence length="62" mass="7142">MDTRNHEHYKDKTAHDAIRAADKPPDSVTRTINAMKAVAAIDEFEVFGRIKLRDKKTGKIYR</sequence>
<evidence type="ECO:0000256" key="1">
    <source>
        <dbReference type="SAM" id="MobiDB-lite"/>
    </source>
</evidence>
<feature type="region of interest" description="Disordered" evidence="1">
    <location>
        <begin position="1"/>
        <end position="25"/>
    </location>
</feature>
<accession>A0A174K9D8</accession>
<reference evidence="2 3" key="1">
    <citation type="submission" date="2015-09" db="EMBL/GenBank/DDBJ databases">
        <authorList>
            <consortium name="Pathogen Informatics"/>
        </authorList>
    </citation>
    <scope>NUCLEOTIDE SEQUENCE [LARGE SCALE GENOMIC DNA]</scope>
    <source>
        <strain evidence="2 3">2789STDY5834835</strain>
    </source>
</reference>
<dbReference type="Proteomes" id="UP000095679">
    <property type="component" value="Unassembled WGS sequence"/>
</dbReference>
<protein>
    <submittedName>
        <fullName evidence="2">Uncharacterized protein</fullName>
    </submittedName>
</protein>
<dbReference type="RefSeq" id="WP_055299867.1">
    <property type="nucleotide sequence ID" value="NZ_BLYK01000040.1"/>
</dbReference>
<name>A0A174K9D8_9FIRM</name>
<gene>
    <name evidence="2" type="ORF">ERS852450_02999</name>
</gene>
<dbReference type="AlphaFoldDB" id="A0A174K9D8"/>
<dbReference type="EMBL" id="CYZL01000039">
    <property type="protein sequence ID" value="CUP06687.1"/>
    <property type="molecule type" value="Genomic_DNA"/>
</dbReference>
<organism evidence="2 3">
    <name type="scientific">Anaerobutyricum hallii</name>
    <dbReference type="NCBI Taxonomy" id="39488"/>
    <lineage>
        <taxon>Bacteria</taxon>
        <taxon>Bacillati</taxon>
        <taxon>Bacillota</taxon>
        <taxon>Clostridia</taxon>
        <taxon>Lachnospirales</taxon>
        <taxon>Lachnospiraceae</taxon>
        <taxon>Anaerobutyricum</taxon>
    </lineage>
</organism>
<proteinExistence type="predicted"/>
<evidence type="ECO:0000313" key="3">
    <source>
        <dbReference type="Proteomes" id="UP000095679"/>
    </source>
</evidence>
<evidence type="ECO:0000313" key="2">
    <source>
        <dbReference type="EMBL" id="CUP06687.1"/>
    </source>
</evidence>